<dbReference type="PANTHER" id="PTHR46105:SF23">
    <property type="entry name" value="TRANSCRIPTION REGULATOR PROTEIN BACH1"/>
    <property type="match status" value="1"/>
</dbReference>
<evidence type="ECO:0000256" key="3">
    <source>
        <dbReference type="ARBA" id="ARBA00023163"/>
    </source>
</evidence>
<feature type="region of interest" description="Disordered" evidence="4">
    <location>
        <begin position="727"/>
        <end position="748"/>
    </location>
</feature>
<evidence type="ECO:0000259" key="5">
    <source>
        <dbReference type="PROSITE" id="PS50097"/>
    </source>
</evidence>
<dbReference type="PROSITE" id="PS50217">
    <property type="entry name" value="BZIP"/>
    <property type="match status" value="1"/>
</dbReference>
<dbReference type="PROSITE" id="PS00036">
    <property type="entry name" value="BZIP_BASIC"/>
    <property type="match status" value="1"/>
</dbReference>
<dbReference type="SMART" id="SM00338">
    <property type="entry name" value="BRLZ"/>
    <property type="match status" value="1"/>
</dbReference>
<evidence type="ECO:0000313" key="7">
    <source>
        <dbReference type="EMBL" id="CAK6969117.1"/>
    </source>
</evidence>
<comment type="caution">
    <text evidence="7">The sequence shown here is derived from an EMBL/GenBank/DDBJ whole genome shotgun (WGS) entry which is preliminary data.</text>
</comment>
<feature type="region of interest" description="Disordered" evidence="4">
    <location>
        <begin position="254"/>
        <end position="295"/>
    </location>
</feature>
<accession>A0AAV1PBI1</accession>
<feature type="domain" description="BZIP" evidence="6">
    <location>
        <begin position="608"/>
        <end position="652"/>
    </location>
</feature>
<gene>
    <name evidence="7" type="ORF">FSCOSCO3_A005259</name>
</gene>
<dbReference type="InterPro" id="IPR004826">
    <property type="entry name" value="bZIP_Maf"/>
</dbReference>
<dbReference type="SUPFAM" id="SSF54695">
    <property type="entry name" value="POZ domain"/>
    <property type="match status" value="1"/>
</dbReference>
<feature type="compositionally biased region" description="Low complexity" evidence="4">
    <location>
        <begin position="736"/>
        <end position="748"/>
    </location>
</feature>
<dbReference type="InterPro" id="IPR008917">
    <property type="entry name" value="TF_DNA-bd_sf"/>
</dbReference>
<dbReference type="Proteomes" id="UP001314229">
    <property type="component" value="Unassembled WGS sequence"/>
</dbReference>
<dbReference type="InterPro" id="IPR011333">
    <property type="entry name" value="SKP1/BTB/POZ_sf"/>
</dbReference>
<dbReference type="AlphaFoldDB" id="A0AAV1PBI1"/>
<dbReference type="PANTHER" id="PTHR46105">
    <property type="entry name" value="AGAP004733-PA"/>
    <property type="match status" value="1"/>
</dbReference>
<feature type="region of interest" description="Disordered" evidence="4">
    <location>
        <begin position="309"/>
        <end position="354"/>
    </location>
</feature>
<evidence type="ECO:0000256" key="4">
    <source>
        <dbReference type="SAM" id="MobiDB-lite"/>
    </source>
</evidence>
<organism evidence="7 8">
    <name type="scientific">Scomber scombrus</name>
    <name type="common">Atlantic mackerel</name>
    <name type="synonym">Scomber vernalis</name>
    <dbReference type="NCBI Taxonomy" id="13677"/>
    <lineage>
        <taxon>Eukaryota</taxon>
        <taxon>Metazoa</taxon>
        <taxon>Chordata</taxon>
        <taxon>Craniata</taxon>
        <taxon>Vertebrata</taxon>
        <taxon>Euteleostomi</taxon>
        <taxon>Actinopterygii</taxon>
        <taxon>Neopterygii</taxon>
        <taxon>Teleostei</taxon>
        <taxon>Neoteleostei</taxon>
        <taxon>Acanthomorphata</taxon>
        <taxon>Pelagiaria</taxon>
        <taxon>Scombriformes</taxon>
        <taxon>Scombridae</taxon>
        <taxon>Scomber</taxon>
    </lineage>
</organism>
<keyword evidence="8" id="KW-1185">Reference proteome</keyword>
<feature type="compositionally biased region" description="Polar residues" evidence="4">
    <location>
        <begin position="469"/>
        <end position="478"/>
    </location>
</feature>
<dbReference type="SUPFAM" id="SSF47454">
    <property type="entry name" value="A DNA-binding domain in eukaryotic transcription factors"/>
    <property type="match status" value="1"/>
</dbReference>
<keyword evidence="1" id="KW-0805">Transcription regulation</keyword>
<dbReference type="Gene3D" id="1.10.880.10">
    <property type="entry name" value="Transcription factor, Skn-1-like, DNA-binding domain"/>
    <property type="match status" value="1"/>
</dbReference>
<evidence type="ECO:0000313" key="8">
    <source>
        <dbReference type="Proteomes" id="UP001314229"/>
    </source>
</evidence>
<proteinExistence type="predicted"/>
<keyword evidence="2" id="KW-0238">DNA-binding</keyword>
<feature type="compositionally biased region" description="Polar residues" evidence="4">
    <location>
        <begin position="485"/>
        <end position="495"/>
    </location>
</feature>
<dbReference type="Pfam" id="PF03131">
    <property type="entry name" value="bZIP_Maf"/>
    <property type="match status" value="1"/>
</dbReference>
<dbReference type="EMBL" id="CAWUFR010000129">
    <property type="protein sequence ID" value="CAK6969117.1"/>
    <property type="molecule type" value="Genomic_DNA"/>
</dbReference>
<dbReference type="PROSITE" id="PS50097">
    <property type="entry name" value="BTB"/>
    <property type="match status" value="1"/>
</dbReference>
<sequence>MAMSAPRSSVFTFESTAHSSHVLRCLDEQRCRDTLCDITVVVEGQSFRAHRSVLASCSEYFTHRISSLTQHGAVITLPQEVTVAGFEPLLKFAYTSKLLFGKGDVLEVRSSASILGFRDLDEACFDFLLPKLFSDSQGSAPFPRKTCCKKKCKRRLSKEYCGIDYDDELLDEKEVKPVADSPSQQEVAWLGNKSVNRKIGSQNSTSTLTPVAQGTNDFIQCPKYRKFQLACGKETFVTEKSLSNPVTVTKNDLPCSPCGSSVNSKNETERNAIEFPGKSSSDPTRQSKGRADEPWKDEIQDMQTEGYRGRGGAVLKKDTEEEEEREMEKEMEHSSVLTFSERSDVKAVSSGPSTVLGERSPGLIFHHCPLEAIGEGPAISRSLGPKRCMVDITEGQKTRNSAAQEPPSIHQETGEQVEAEGKRKDIVIEFPGQEKGHGSMEQAALPVNNGRERSITEREVAEHLAQWLGSNTSSSHPNLQDPDAGSSSDTRCRQTQSTSLEWLQANLSSTSNSCPFLQDLDQSKCLWKGAGSECEAVSQSGVSSLNSGEDGDSETEGDSESYTRERARQMQLPFSVDWIVDLSRNDFQQLLKQQVFTREQLEFVHDMRRRSKNRLAAQRCRKRKLDCIYDLQCEITKLKTERDKLMTEKSHLGQLKSKAYHSVSDLCQRVCSEAKLQPEQLQVLAKYTSPDCPLSSLFSHIDSLLSCHPQASHSACTMGNDKYMASEEALSSSNRDTSTGDSQDTGTH</sequence>
<keyword evidence="3" id="KW-0804">Transcription</keyword>
<feature type="compositionally biased region" description="Acidic residues" evidence="4">
    <location>
        <begin position="549"/>
        <end position="559"/>
    </location>
</feature>
<dbReference type="Pfam" id="PF00651">
    <property type="entry name" value="BTB"/>
    <property type="match status" value="1"/>
</dbReference>
<reference evidence="7 8" key="1">
    <citation type="submission" date="2024-01" db="EMBL/GenBank/DDBJ databases">
        <authorList>
            <person name="Alioto T."/>
            <person name="Alioto T."/>
            <person name="Gomez Garrido J."/>
        </authorList>
    </citation>
    <scope>NUCLEOTIDE SEQUENCE [LARGE SCALE GENOMIC DNA]</scope>
</reference>
<feature type="region of interest" description="Disordered" evidence="4">
    <location>
        <begin position="398"/>
        <end position="419"/>
    </location>
</feature>
<feature type="region of interest" description="Disordered" evidence="4">
    <location>
        <begin position="538"/>
        <end position="564"/>
    </location>
</feature>
<feature type="domain" description="BTB" evidence="5">
    <location>
        <begin position="36"/>
        <end position="102"/>
    </location>
</feature>
<feature type="region of interest" description="Disordered" evidence="4">
    <location>
        <begin position="469"/>
        <end position="495"/>
    </location>
</feature>
<evidence type="ECO:0000259" key="6">
    <source>
        <dbReference type="PROSITE" id="PS50217"/>
    </source>
</evidence>
<evidence type="ECO:0000256" key="2">
    <source>
        <dbReference type="ARBA" id="ARBA00023125"/>
    </source>
</evidence>
<dbReference type="SMART" id="SM00225">
    <property type="entry name" value="BTB"/>
    <property type="match status" value="1"/>
</dbReference>
<dbReference type="InterPro" id="IPR050457">
    <property type="entry name" value="ZnFinger_BTB_dom_contain"/>
</dbReference>
<name>A0AAV1PBI1_SCOSC</name>
<dbReference type="GO" id="GO:0000981">
    <property type="term" value="F:DNA-binding transcription factor activity, RNA polymerase II-specific"/>
    <property type="evidence" value="ECO:0007669"/>
    <property type="project" value="TreeGrafter"/>
</dbReference>
<evidence type="ECO:0000256" key="1">
    <source>
        <dbReference type="ARBA" id="ARBA00023015"/>
    </source>
</evidence>
<dbReference type="GO" id="GO:0000978">
    <property type="term" value="F:RNA polymerase II cis-regulatory region sequence-specific DNA binding"/>
    <property type="evidence" value="ECO:0007669"/>
    <property type="project" value="TreeGrafter"/>
</dbReference>
<dbReference type="InterPro" id="IPR004827">
    <property type="entry name" value="bZIP"/>
</dbReference>
<dbReference type="Gene3D" id="3.30.710.10">
    <property type="entry name" value="Potassium Channel Kv1.1, Chain A"/>
    <property type="match status" value="1"/>
</dbReference>
<protein>
    <submittedName>
        <fullName evidence="7">Transcription regulator protein BACH1-like</fullName>
    </submittedName>
</protein>
<dbReference type="InterPro" id="IPR000210">
    <property type="entry name" value="BTB/POZ_dom"/>
</dbReference>